<accession>A0ABP5GQ16</accession>
<name>A0ABP5GQ16_9ACTN</name>
<dbReference type="Gene3D" id="1.10.357.10">
    <property type="entry name" value="Tetracycline Repressor, domain 2"/>
    <property type="match status" value="1"/>
</dbReference>
<organism evidence="7 8">
    <name type="scientific">Catenulispora yoronensis</name>
    <dbReference type="NCBI Taxonomy" id="450799"/>
    <lineage>
        <taxon>Bacteria</taxon>
        <taxon>Bacillati</taxon>
        <taxon>Actinomycetota</taxon>
        <taxon>Actinomycetes</taxon>
        <taxon>Catenulisporales</taxon>
        <taxon>Catenulisporaceae</taxon>
        <taxon>Catenulispora</taxon>
    </lineage>
</organism>
<dbReference type="PROSITE" id="PS50977">
    <property type="entry name" value="HTH_TETR_2"/>
    <property type="match status" value="1"/>
</dbReference>
<dbReference type="PANTHER" id="PTHR30055:SF151">
    <property type="entry name" value="TRANSCRIPTIONAL REGULATORY PROTEIN"/>
    <property type="match status" value="1"/>
</dbReference>
<protein>
    <recommendedName>
        <fullName evidence="6">HTH tetR-type domain-containing protein</fullName>
    </recommendedName>
</protein>
<dbReference type="SUPFAM" id="SSF46689">
    <property type="entry name" value="Homeodomain-like"/>
    <property type="match status" value="1"/>
</dbReference>
<evidence type="ECO:0000256" key="1">
    <source>
        <dbReference type="ARBA" id="ARBA00023015"/>
    </source>
</evidence>
<evidence type="ECO:0000259" key="6">
    <source>
        <dbReference type="PROSITE" id="PS50977"/>
    </source>
</evidence>
<keyword evidence="2 4" id="KW-0238">DNA-binding</keyword>
<evidence type="ECO:0000256" key="4">
    <source>
        <dbReference type="PROSITE-ProRule" id="PRU00335"/>
    </source>
</evidence>
<evidence type="ECO:0000256" key="5">
    <source>
        <dbReference type="SAM" id="MobiDB-lite"/>
    </source>
</evidence>
<evidence type="ECO:0000313" key="7">
    <source>
        <dbReference type="EMBL" id="GAA2050609.1"/>
    </source>
</evidence>
<dbReference type="InterPro" id="IPR036271">
    <property type="entry name" value="Tet_transcr_reg_TetR-rel_C_sf"/>
</dbReference>
<evidence type="ECO:0000256" key="2">
    <source>
        <dbReference type="ARBA" id="ARBA00023125"/>
    </source>
</evidence>
<evidence type="ECO:0000256" key="3">
    <source>
        <dbReference type="ARBA" id="ARBA00023163"/>
    </source>
</evidence>
<keyword evidence="8" id="KW-1185">Reference proteome</keyword>
<dbReference type="EMBL" id="BAAAQN010000049">
    <property type="protein sequence ID" value="GAA2050609.1"/>
    <property type="molecule type" value="Genomic_DNA"/>
</dbReference>
<dbReference type="PANTHER" id="PTHR30055">
    <property type="entry name" value="HTH-TYPE TRANSCRIPTIONAL REGULATOR RUTR"/>
    <property type="match status" value="1"/>
</dbReference>
<dbReference type="Pfam" id="PF02909">
    <property type="entry name" value="TetR_C_1"/>
    <property type="match status" value="1"/>
</dbReference>
<keyword evidence="1" id="KW-0805">Transcription regulation</keyword>
<reference evidence="8" key="1">
    <citation type="journal article" date="2019" name="Int. J. Syst. Evol. Microbiol.">
        <title>The Global Catalogue of Microorganisms (GCM) 10K type strain sequencing project: providing services to taxonomists for standard genome sequencing and annotation.</title>
        <authorList>
            <consortium name="The Broad Institute Genomics Platform"/>
            <consortium name="The Broad Institute Genome Sequencing Center for Infectious Disease"/>
            <person name="Wu L."/>
            <person name="Ma J."/>
        </authorList>
    </citation>
    <scope>NUCLEOTIDE SEQUENCE [LARGE SCALE GENOMIC DNA]</scope>
    <source>
        <strain evidence="8">JCM 16014</strain>
    </source>
</reference>
<dbReference type="SUPFAM" id="SSF48498">
    <property type="entry name" value="Tetracyclin repressor-like, C-terminal domain"/>
    <property type="match status" value="1"/>
</dbReference>
<evidence type="ECO:0000313" key="8">
    <source>
        <dbReference type="Proteomes" id="UP001500751"/>
    </source>
</evidence>
<dbReference type="InterPro" id="IPR001647">
    <property type="entry name" value="HTH_TetR"/>
</dbReference>
<feature type="DNA-binding region" description="H-T-H motif" evidence="4">
    <location>
        <begin position="48"/>
        <end position="67"/>
    </location>
</feature>
<dbReference type="InterPro" id="IPR009057">
    <property type="entry name" value="Homeodomain-like_sf"/>
</dbReference>
<dbReference type="Pfam" id="PF00440">
    <property type="entry name" value="TetR_N"/>
    <property type="match status" value="1"/>
</dbReference>
<keyword evidence="3" id="KW-0804">Transcription</keyword>
<proteinExistence type="predicted"/>
<dbReference type="Proteomes" id="UP001500751">
    <property type="component" value="Unassembled WGS sequence"/>
</dbReference>
<feature type="compositionally biased region" description="Polar residues" evidence="5">
    <location>
        <begin position="1"/>
        <end position="12"/>
    </location>
</feature>
<feature type="domain" description="HTH tetR-type" evidence="6">
    <location>
        <begin position="25"/>
        <end position="85"/>
    </location>
</feature>
<gene>
    <name evidence="7" type="ORF">GCM10009839_66460</name>
</gene>
<dbReference type="InterPro" id="IPR050109">
    <property type="entry name" value="HTH-type_TetR-like_transc_reg"/>
</dbReference>
<sequence>MSVSTANRTSVWTRPERGARGPVPSLGRADITAAAIRIADAGGLAAVSMRAVAVALGTAAPSLYRYVESREDLLDLMVDAAVAELSPAEPTGAWLDDLVAVARLQLGNMRDHPWLPDALQRDLSYGPHTMDFFDRCLWMLEPVDCPTTSKLEAVGLMTGIVTLFARATAPQQPFMVAATPEQHPHLFAALAKAGDAAPRDPFAQAVRSVLTGLLTAASDSDGVG</sequence>
<comment type="caution">
    <text evidence="7">The sequence shown here is derived from an EMBL/GenBank/DDBJ whole genome shotgun (WGS) entry which is preliminary data.</text>
</comment>
<feature type="region of interest" description="Disordered" evidence="5">
    <location>
        <begin position="1"/>
        <end position="24"/>
    </location>
</feature>
<dbReference type="InterPro" id="IPR004111">
    <property type="entry name" value="Repressor_TetR_C"/>
</dbReference>